<evidence type="ECO:0000313" key="8">
    <source>
        <dbReference type="EMBL" id="MEC4722159.1"/>
    </source>
</evidence>
<dbReference type="PIRSF" id="PIRSF015557">
    <property type="entry name" value="UCP015557"/>
    <property type="match status" value="1"/>
</dbReference>
<comment type="function">
    <text evidence="3">Protein-arginine rhamnosyltransferase that catalyzes the transfer of a single rhamnose to elongation factor P (EF-P) on 'Lys-32', a modification required for EF-P-dependent rescue of polyproline stalled ribosomes.</text>
</comment>
<comment type="similarity">
    <text evidence="4">Belongs to the glycosyltransferase 104 family.</text>
</comment>
<comment type="catalytic activity">
    <reaction evidence="7">
        <text>dTDP-beta-L-rhamnose + L-arginyl-[protein] = N(omega)-(alpha-L-rhamnosyl)-L-arginyl-[protein] + dTDP + H(+)</text>
        <dbReference type="Rhea" id="RHEA:66692"/>
        <dbReference type="Rhea" id="RHEA-COMP:10532"/>
        <dbReference type="Rhea" id="RHEA-COMP:17096"/>
        <dbReference type="ChEBI" id="CHEBI:15378"/>
        <dbReference type="ChEBI" id="CHEBI:29965"/>
        <dbReference type="ChEBI" id="CHEBI:57510"/>
        <dbReference type="ChEBI" id="CHEBI:58369"/>
        <dbReference type="ChEBI" id="CHEBI:167445"/>
    </reaction>
    <physiologicalReaction direction="left-to-right" evidence="7">
        <dbReference type="Rhea" id="RHEA:66693"/>
    </physiologicalReaction>
</comment>
<keyword evidence="2" id="KW-0808">Transferase</keyword>
<evidence type="ECO:0000256" key="6">
    <source>
        <dbReference type="ARBA" id="ARBA00030025"/>
    </source>
</evidence>
<protein>
    <recommendedName>
        <fullName evidence="5">Protein-arginine rhamnosyltransferase</fullName>
    </recommendedName>
    <alternativeName>
        <fullName evidence="6">EF-P arginine rhamnosyltransferase</fullName>
    </alternativeName>
</protein>
<keyword evidence="1" id="KW-0328">Glycosyltransferase</keyword>
<dbReference type="GO" id="GO:0003746">
    <property type="term" value="F:translation elongation factor activity"/>
    <property type="evidence" value="ECO:0007669"/>
    <property type="project" value="UniProtKB-KW"/>
</dbReference>
<gene>
    <name evidence="8" type="primary">earP</name>
    <name evidence="8" type="ORF">RY831_23615</name>
</gene>
<comment type="caution">
    <text evidence="8">The sequence shown here is derived from an EMBL/GenBank/DDBJ whole genome shotgun (WGS) entry which is preliminary data.</text>
</comment>
<dbReference type="InterPro" id="IPR016633">
    <property type="entry name" value="EarP"/>
</dbReference>
<organism evidence="8 9">
    <name type="scientific">Noviherbaspirillum album</name>
    <dbReference type="NCBI Taxonomy" id="3080276"/>
    <lineage>
        <taxon>Bacteria</taxon>
        <taxon>Pseudomonadati</taxon>
        <taxon>Pseudomonadota</taxon>
        <taxon>Betaproteobacteria</taxon>
        <taxon>Burkholderiales</taxon>
        <taxon>Oxalobacteraceae</taxon>
        <taxon>Noviherbaspirillum</taxon>
    </lineage>
</organism>
<keyword evidence="8" id="KW-0251">Elongation factor</keyword>
<evidence type="ECO:0000313" key="9">
    <source>
        <dbReference type="Proteomes" id="UP001352263"/>
    </source>
</evidence>
<reference evidence="8 9" key="1">
    <citation type="submission" date="2023-10" db="EMBL/GenBank/DDBJ databases">
        <title>Noviherbaspirillum sp. CPCC 100848 genome assembly.</title>
        <authorList>
            <person name="Li X.Y."/>
            <person name="Fang X.M."/>
        </authorList>
    </citation>
    <scope>NUCLEOTIDE SEQUENCE [LARGE SCALE GENOMIC DNA]</scope>
    <source>
        <strain evidence="8 9">CPCC 100848</strain>
    </source>
</reference>
<evidence type="ECO:0000256" key="3">
    <source>
        <dbReference type="ARBA" id="ARBA00024303"/>
    </source>
</evidence>
<evidence type="ECO:0000256" key="1">
    <source>
        <dbReference type="ARBA" id="ARBA00022676"/>
    </source>
</evidence>
<dbReference type="RefSeq" id="WP_326508834.1">
    <property type="nucleotide sequence ID" value="NZ_JAWIIV010000026.1"/>
</dbReference>
<keyword evidence="8" id="KW-0648">Protein biosynthesis</keyword>
<dbReference type="EMBL" id="JAWIIV010000026">
    <property type="protein sequence ID" value="MEC4722159.1"/>
    <property type="molecule type" value="Genomic_DNA"/>
</dbReference>
<dbReference type="Pfam" id="PF10093">
    <property type="entry name" value="EarP"/>
    <property type="match status" value="1"/>
</dbReference>
<sequence>MQKPFDNTNPASLALFCKVVDNFGDIGICWRLARQLMQECGIAVTLWVDDLHSFHRICPAVIIDARLQRIDGVTIRRWDAQDGAFSKDEIADIVIEFFACDIPPGYIAAMAECDPRPVWINLEGLSAEEWVEGCHTLPSPHPRLPLTKYFFFPGFTGKTGGLLHESALEEQRQRFQTNPAITSDFLARLGLASEEIGALKATLFCYPHAPVPQLFDAWRSGDAPITCLVPEGVAIEAVENFLGGPAKPGTASTRDALTIRILPFLPQSDYDKLLWACDLNFVRGEDSFVRAQWAGRPFVWHIYPQDKNLHHKKLRAFLQRYEPGIGADSLSEFALRWNDAWIADGGGTEDWSRLWQRFKDDMPAIVRNAGDWRQAMLAHGDLASNLMKFVRSIKSVAEQKKV</sequence>
<dbReference type="NCBIfam" id="TIGR03837">
    <property type="entry name" value="efp_Arg_rhamno"/>
    <property type="match status" value="1"/>
</dbReference>
<name>A0ABU6JGC9_9BURK</name>
<dbReference type="Proteomes" id="UP001352263">
    <property type="component" value="Unassembled WGS sequence"/>
</dbReference>
<proteinExistence type="inferred from homology"/>
<evidence type="ECO:0000256" key="4">
    <source>
        <dbReference type="ARBA" id="ARBA00024346"/>
    </source>
</evidence>
<evidence type="ECO:0000256" key="2">
    <source>
        <dbReference type="ARBA" id="ARBA00022679"/>
    </source>
</evidence>
<evidence type="ECO:0000256" key="5">
    <source>
        <dbReference type="ARBA" id="ARBA00024416"/>
    </source>
</evidence>
<evidence type="ECO:0000256" key="7">
    <source>
        <dbReference type="ARBA" id="ARBA00048472"/>
    </source>
</evidence>
<keyword evidence="9" id="KW-1185">Reference proteome</keyword>
<accession>A0ABU6JGC9</accession>